<feature type="region of interest" description="Disordered" evidence="1">
    <location>
        <begin position="34"/>
        <end position="72"/>
    </location>
</feature>
<dbReference type="EMBL" id="NRSJ01000007">
    <property type="protein sequence ID" value="MBK1704179.1"/>
    <property type="molecule type" value="Genomic_DNA"/>
</dbReference>
<feature type="compositionally biased region" description="Basic and acidic residues" evidence="1">
    <location>
        <begin position="63"/>
        <end position="72"/>
    </location>
</feature>
<accession>A0AAJ0X8T7</accession>
<dbReference type="RefSeq" id="WP_200345350.1">
    <property type="nucleotide sequence ID" value="NZ_NRSJ01000007.1"/>
</dbReference>
<evidence type="ECO:0000313" key="2">
    <source>
        <dbReference type="EMBL" id="MBK1704179.1"/>
    </source>
</evidence>
<evidence type="ECO:0000313" key="3">
    <source>
        <dbReference type="Proteomes" id="UP001296776"/>
    </source>
</evidence>
<sequence>MSTDPIIAELHAIRREYAERFNQDLHAICVDARRKQGQQGRCVVASTPRARVERPTQSADAPSDNRPRAQGR</sequence>
<keyword evidence="3" id="KW-1185">Reference proteome</keyword>
<organism evidence="2 3">
    <name type="scientific">Halochromatium glycolicum</name>
    <dbReference type="NCBI Taxonomy" id="85075"/>
    <lineage>
        <taxon>Bacteria</taxon>
        <taxon>Pseudomonadati</taxon>
        <taxon>Pseudomonadota</taxon>
        <taxon>Gammaproteobacteria</taxon>
        <taxon>Chromatiales</taxon>
        <taxon>Chromatiaceae</taxon>
        <taxon>Halochromatium</taxon>
    </lineage>
</organism>
<comment type="caution">
    <text evidence="2">The sequence shown here is derived from an EMBL/GenBank/DDBJ whole genome shotgun (WGS) entry which is preliminary data.</text>
</comment>
<reference evidence="2" key="2">
    <citation type="journal article" date="2020" name="Microorganisms">
        <title>Osmotic Adaptation and Compatible Solute Biosynthesis of Phototrophic Bacteria as Revealed from Genome Analyses.</title>
        <authorList>
            <person name="Imhoff J.F."/>
            <person name="Rahn T."/>
            <person name="Kunzel S."/>
            <person name="Keller A."/>
            <person name="Neulinger S.C."/>
        </authorList>
    </citation>
    <scope>NUCLEOTIDE SEQUENCE</scope>
    <source>
        <strain evidence="2">DSM 11080</strain>
    </source>
</reference>
<evidence type="ECO:0000256" key="1">
    <source>
        <dbReference type="SAM" id="MobiDB-lite"/>
    </source>
</evidence>
<protein>
    <submittedName>
        <fullName evidence="2">Uncharacterized protein</fullName>
    </submittedName>
</protein>
<dbReference type="Proteomes" id="UP001296776">
    <property type="component" value="Unassembled WGS sequence"/>
</dbReference>
<proteinExistence type="predicted"/>
<reference evidence="2" key="1">
    <citation type="submission" date="2017-08" db="EMBL/GenBank/DDBJ databases">
        <authorList>
            <person name="Imhoff J.F."/>
            <person name="Rahn T."/>
            <person name="Kuenzel S."/>
            <person name="Neulinger S.C."/>
        </authorList>
    </citation>
    <scope>NUCLEOTIDE SEQUENCE</scope>
    <source>
        <strain evidence="2">DSM 11080</strain>
    </source>
</reference>
<dbReference type="AlphaFoldDB" id="A0AAJ0X8T7"/>
<gene>
    <name evidence="2" type="ORF">CKO40_06355</name>
</gene>
<name>A0AAJ0X8T7_9GAMM</name>